<organism evidence="4 5">
    <name type="scientific">Sedimenticola thiotaurini</name>
    <dbReference type="NCBI Taxonomy" id="1543721"/>
    <lineage>
        <taxon>Bacteria</taxon>
        <taxon>Pseudomonadati</taxon>
        <taxon>Pseudomonadota</taxon>
        <taxon>Gammaproteobacteria</taxon>
        <taxon>Chromatiales</taxon>
        <taxon>Sedimenticolaceae</taxon>
        <taxon>Sedimenticola</taxon>
    </lineage>
</organism>
<dbReference type="InterPro" id="IPR003115">
    <property type="entry name" value="ParB_N"/>
</dbReference>
<feature type="region of interest" description="Disordered" evidence="2">
    <location>
        <begin position="1"/>
        <end position="56"/>
    </location>
</feature>
<dbReference type="SMART" id="SM00470">
    <property type="entry name" value="ParB"/>
    <property type="match status" value="1"/>
</dbReference>
<dbReference type="GO" id="GO:0005694">
    <property type="term" value="C:chromosome"/>
    <property type="evidence" value="ECO:0007669"/>
    <property type="project" value="TreeGrafter"/>
</dbReference>
<proteinExistence type="inferred from homology"/>
<dbReference type="GO" id="GO:0003677">
    <property type="term" value="F:DNA binding"/>
    <property type="evidence" value="ECO:0007669"/>
    <property type="project" value="InterPro"/>
</dbReference>
<sequence>MAGSKSKMKGLMDALRDNVHEQSSSNSKDADEEKQRTTPGAFRHRLETLPTHATPRKNELKVQLKIDPKRCRIWADHDRRYDLLNEDNCSDLIEGFQAQGQQIPAIVREIADDPDHDYEIIVGTRRHWTASYLGVPYLVEVQSLTDQQAFVLVDAENRQRKDISDYERAVFYANALKQLYSTQKEMAEAMKTSKAWLNEYIALSAFPKEVVDCYKDITDIKVTHARKLTPLLKDSKLRPKVLERAKAIKGQSLDGAGILKALLEAAKPKRGGGVNFSKDYTLDKQKAFSVSKSGKSGLHIKIDPKFEGNLDALLSLINDAVRENI</sequence>
<dbReference type="InterPro" id="IPR050336">
    <property type="entry name" value="Chromosome_partition/occlusion"/>
</dbReference>
<dbReference type="CDD" id="cd16405">
    <property type="entry name" value="RepB_like_N"/>
    <property type="match status" value="1"/>
</dbReference>
<reference evidence="4 5" key="1">
    <citation type="submission" date="2019-07" db="EMBL/GenBank/DDBJ databases">
        <title>The pathways for chlorine oxyanion respiration interact through the shared metabolite chlorate.</title>
        <authorList>
            <person name="Barnum T.P."/>
            <person name="Cheng Y."/>
            <person name="Hill K.A."/>
            <person name="Lucas L.N."/>
            <person name="Carlson H.K."/>
            <person name="Coates J.D."/>
        </authorList>
    </citation>
    <scope>NUCLEOTIDE SEQUENCE [LARGE SCALE GENOMIC DNA]</scope>
    <source>
        <strain evidence="4">BK-3</strain>
    </source>
</reference>
<dbReference type="InterPro" id="IPR004437">
    <property type="entry name" value="ParB/RepB/Spo0J"/>
</dbReference>
<comment type="similarity">
    <text evidence="1">Belongs to the ParB family.</text>
</comment>
<comment type="caution">
    <text evidence="4">The sequence shown here is derived from an EMBL/GenBank/DDBJ whole genome shotgun (WGS) entry which is preliminary data.</text>
</comment>
<dbReference type="SUPFAM" id="SSF110849">
    <property type="entry name" value="ParB/Sulfiredoxin"/>
    <property type="match status" value="1"/>
</dbReference>
<evidence type="ECO:0000256" key="2">
    <source>
        <dbReference type="SAM" id="MobiDB-lite"/>
    </source>
</evidence>
<dbReference type="EMBL" id="VMRY01000058">
    <property type="protein sequence ID" value="TVT53394.1"/>
    <property type="molecule type" value="Genomic_DNA"/>
</dbReference>
<feature type="domain" description="ParB-like N-terminal" evidence="3">
    <location>
        <begin position="62"/>
        <end position="158"/>
    </location>
</feature>
<dbReference type="Gene3D" id="1.10.10.2830">
    <property type="match status" value="1"/>
</dbReference>
<evidence type="ECO:0000259" key="3">
    <source>
        <dbReference type="SMART" id="SM00470"/>
    </source>
</evidence>
<dbReference type="SUPFAM" id="SSF109709">
    <property type="entry name" value="KorB DNA-binding domain-like"/>
    <property type="match status" value="1"/>
</dbReference>
<dbReference type="GO" id="GO:0007059">
    <property type="term" value="P:chromosome segregation"/>
    <property type="evidence" value="ECO:0007669"/>
    <property type="project" value="TreeGrafter"/>
</dbReference>
<dbReference type="PANTHER" id="PTHR33375:SF1">
    <property type="entry name" value="CHROMOSOME-PARTITIONING PROTEIN PARB-RELATED"/>
    <property type="match status" value="1"/>
</dbReference>
<name>A0A558CX95_9GAMM</name>
<dbReference type="InterPro" id="IPR040873">
    <property type="entry name" value="SoPB_HTH"/>
</dbReference>
<accession>A0A558CX95</accession>
<dbReference type="NCBIfam" id="TIGR00180">
    <property type="entry name" value="parB_part"/>
    <property type="match status" value="1"/>
</dbReference>
<gene>
    <name evidence="4" type="ORF">FHK82_12125</name>
</gene>
<protein>
    <submittedName>
        <fullName evidence="4">ParB/RepB/Spo0J family partition protein</fullName>
    </submittedName>
</protein>
<dbReference type="InterPro" id="IPR036086">
    <property type="entry name" value="ParB/Sulfiredoxin_sf"/>
</dbReference>
<dbReference type="PANTHER" id="PTHR33375">
    <property type="entry name" value="CHROMOSOME-PARTITIONING PROTEIN PARB-RELATED"/>
    <property type="match status" value="1"/>
</dbReference>
<evidence type="ECO:0000256" key="1">
    <source>
        <dbReference type="ARBA" id="ARBA00006295"/>
    </source>
</evidence>
<dbReference type="Proteomes" id="UP000317355">
    <property type="component" value="Unassembled WGS sequence"/>
</dbReference>
<evidence type="ECO:0000313" key="4">
    <source>
        <dbReference type="EMBL" id="TVT53394.1"/>
    </source>
</evidence>
<dbReference type="InterPro" id="IPR037972">
    <property type="entry name" value="RepB_N"/>
</dbReference>
<evidence type="ECO:0000313" key="5">
    <source>
        <dbReference type="Proteomes" id="UP000317355"/>
    </source>
</evidence>
<dbReference type="AlphaFoldDB" id="A0A558CX95"/>
<dbReference type="Pfam" id="PF18090">
    <property type="entry name" value="SoPB_HTH"/>
    <property type="match status" value="1"/>
</dbReference>